<feature type="domain" description="Protein kinase" evidence="8">
    <location>
        <begin position="846"/>
        <end position="1148"/>
    </location>
</feature>
<feature type="region of interest" description="Disordered" evidence="7">
    <location>
        <begin position="378"/>
        <end position="631"/>
    </location>
</feature>
<feature type="compositionally biased region" description="Basic and acidic residues" evidence="7">
    <location>
        <begin position="419"/>
        <end position="433"/>
    </location>
</feature>
<dbReference type="CDD" id="cd14133">
    <property type="entry name" value="PKc_DYRK_like"/>
    <property type="match status" value="1"/>
</dbReference>
<protein>
    <recommendedName>
        <fullName evidence="8">Protein kinase domain-containing protein</fullName>
    </recommendedName>
</protein>
<feature type="compositionally biased region" description="Polar residues" evidence="7">
    <location>
        <begin position="116"/>
        <end position="125"/>
    </location>
</feature>
<feature type="compositionally biased region" description="Low complexity" evidence="7">
    <location>
        <begin position="263"/>
        <end position="280"/>
    </location>
</feature>
<dbReference type="Pfam" id="PF00069">
    <property type="entry name" value="Pkinase"/>
    <property type="match status" value="1"/>
</dbReference>
<dbReference type="AlphaFoldDB" id="A0AAW1PRQ4"/>
<feature type="compositionally biased region" description="Polar residues" evidence="7">
    <location>
        <begin position="195"/>
        <end position="207"/>
    </location>
</feature>
<dbReference type="FunFam" id="1.10.510.10:FF:000380">
    <property type="entry name" value="Serine/threonine-protein kinase ppk15"/>
    <property type="match status" value="1"/>
</dbReference>
<evidence type="ECO:0000313" key="9">
    <source>
        <dbReference type="EMBL" id="KAK9810799.1"/>
    </source>
</evidence>
<feature type="region of interest" description="Disordered" evidence="7">
    <location>
        <begin position="315"/>
        <end position="362"/>
    </location>
</feature>
<keyword evidence="1" id="KW-0723">Serine/threonine-protein kinase</keyword>
<comment type="caution">
    <text evidence="9">The sequence shown here is derived from an EMBL/GenBank/DDBJ whole genome shotgun (WGS) entry which is preliminary data.</text>
</comment>
<feature type="region of interest" description="Disordered" evidence="7">
    <location>
        <begin position="169"/>
        <end position="303"/>
    </location>
</feature>
<feature type="compositionally biased region" description="Basic and acidic residues" evidence="7">
    <location>
        <begin position="531"/>
        <end position="541"/>
    </location>
</feature>
<dbReference type="SUPFAM" id="SSF56112">
    <property type="entry name" value="Protein kinase-like (PK-like)"/>
    <property type="match status" value="1"/>
</dbReference>
<dbReference type="InterPro" id="IPR000719">
    <property type="entry name" value="Prot_kinase_dom"/>
</dbReference>
<feature type="compositionally biased region" description="Polar residues" evidence="7">
    <location>
        <begin position="404"/>
        <end position="418"/>
    </location>
</feature>
<feature type="region of interest" description="Disordered" evidence="7">
    <location>
        <begin position="33"/>
        <end position="137"/>
    </location>
</feature>
<evidence type="ECO:0000256" key="7">
    <source>
        <dbReference type="SAM" id="MobiDB-lite"/>
    </source>
</evidence>
<feature type="region of interest" description="Disordered" evidence="7">
    <location>
        <begin position="698"/>
        <end position="793"/>
    </location>
</feature>
<feature type="compositionally biased region" description="Low complexity" evidence="7">
    <location>
        <begin position="551"/>
        <end position="583"/>
    </location>
</feature>
<name>A0AAW1PRQ4_9CHLO</name>
<evidence type="ECO:0000256" key="1">
    <source>
        <dbReference type="ARBA" id="ARBA00022527"/>
    </source>
</evidence>
<dbReference type="SMART" id="SM00220">
    <property type="entry name" value="S_TKc"/>
    <property type="match status" value="1"/>
</dbReference>
<keyword evidence="4" id="KW-0547">Nucleotide-binding</keyword>
<dbReference type="InterPro" id="IPR050494">
    <property type="entry name" value="Ser_Thr_dual-spec_kinase"/>
</dbReference>
<gene>
    <name evidence="9" type="ORF">WJX73_008566</name>
</gene>
<evidence type="ECO:0000256" key="5">
    <source>
        <dbReference type="ARBA" id="ARBA00022777"/>
    </source>
</evidence>
<evidence type="ECO:0000256" key="4">
    <source>
        <dbReference type="ARBA" id="ARBA00022741"/>
    </source>
</evidence>
<dbReference type="EMBL" id="JALJOQ010000014">
    <property type="protein sequence ID" value="KAK9810799.1"/>
    <property type="molecule type" value="Genomic_DNA"/>
</dbReference>
<feature type="compositionally biased region" description="Low complexity" evidence="7">
    <location>
        <begin position="743"/>
        <end position="764"/>
    </location>
</feature>
<dbReference type="Gene3D" id="3.30.200.20">
    <property type="entry name" value="Phosphorylase Kinase, domain 1"/>
    <property type="match status" value="1"/>
</dbReference>
<reference evidence="9 10" key="1">
    <citation type="journal article" date="2024" name="Nat. Commun.">
        <title>Phylogenomics reveals the evolutionary origins of lichenization in chlorophyte algae.</title>
        <authorList>
            <person name="Puginier C."/>
            <person name="Libourel C."/>
            <person name="Otte J."/>
            <person name="Skaloud P."/>
            <person name="Haon M."/>
            <person name="Grisel S."/>
            <person name="Petersen M."/>
            <person name="Berrin J.G."/>
            <person name="Delaux P.M."/>
            <person name="Dal Grande F."/>
            <person name="Keller J."/>
        </authorList>
    </citation>
    <scope>NUCLEOTIDE SEQUENCE [LARGE SCALE GENOMIC DNA]</scope>
    <source>
        <strain evidence="9 10">SAG 2036</strain>
    </source>
</reference>
<evidence type="ECO:0000256" key="6">
    <source>
        <dbReference type="ARBA" id="ARBA00022840"/>
    </source>
</evidence>
<dbReference type="PROSITE" id="PS50011">
    <property type="entry name" value="PROTEIN_KINASE_DOM"/>
    <property type="match status" value="1"/>
</dbReference>
<evidence type="ECO:0000259" key="8">
    <source>
        <dbReference type="PROSITE" id="PS50011"/>
    </source>
</evidence>
<feature type="compositionally biased region" description="Polar residues" evidence="7">
    <location>
        <begin position="290"/>
        <end position="300"/>
    </location>
</feature>
<feature type="compositionally biased region" description="Polar residues" evidence="7">
    <location>
        <begin position="45"/>
        <end position="55"/>
    </location>
</feature>
<dbReference type="GO" id="GO:0005524">
    <property type="term" value="F:ATP binding"/>
    <property type="evidence" value="ECO:0007669"/>
    <property type="project" value="UniProtKB-KW"/>
</dbReference>
<feature type="compositionally biased region" description="Polar residues" evidence="7">
    <location>
        <begin position="220"/>
        <end position="234"/>
    </location>
</feature>
<keyword evidence="5" id="KW-0418">Kinase</keyword>
<dbReference type="PROSITE" id="PS00108">
    <property type="entry name" value="PROTEIN_KINASE_ST"/>
    <property type="match status" value="1"/>
</dbReference>
<dbReference type="FunFam" id="3.30.200.20:FF:000216">
    <property type="entry name" value="Putative serine/threonine-protein kinase dyrk2"/>
    <property type="match status" value="1"/>
</dbReference>
<dbReference type="PANTHER" id="PTHR24058:SF124">
    <property type="entry name" value="PROTEIN KINASE SUPERFAMILY PROTEIN"/>
    <property type="match status" value="1"/>
</dbReference>
<keyword evidence="3" id="KW-0808">Transferase</keyword>
<proteinExistence type="predicted"/>
<feature type="compositionally biased region" description="Low complexity" evidence="7">
    <location>
        <begin position="340"/>
        <end position="360"/>
    </location>
</feature>
<feature type="compositionally biased region" description="Polar residues" evidence="7">
    <location>
        <begin position="774"/>
        <end position="784"/>
    </location>
</feature>
<keyword evidence="2" id="KW-0597">Phosphoprotein</keyword>
<evidence type="ECO:0000256" key="3">
    <source>
        <dbReference type="ARBA" id="ARBA00022679"/>
    </source>
</evidence>
<dbReference type="Proteomes" id="UP001465755">
    <property type="component" value="Unassembled WGS sequence"/>
</dbReference>
<dbReference type="GO" id="GO:0004674">
    <property type="term" value="F:protein serine/threonine kinase activity"/>
    <property type="evidence" value="ECO:0007669"/>
    <property type="project" value="UniProtKB-KW"/>
</dbReference>
<keyword evidence="6" id="KW-0067">ATP-binding</keyword>
<dbReference type="InterPro" id="IPR011009">
    <property type="entry name" value="Kinase-like_dom_sf"/>
</dbReference>
<feature type="compositionally biased region" description="Low complexity" evidence="7">
    <location>
        <begin position="452"/>
        <end position="475"/>
    </location>
</feature>
<evidence type="ECO:0000313" key="10">
    <source>
        <dbReference type="Proteomes" id="UP001465755"/>
    </source>
</evidence>
<evidence type="ECO:0000256" key="2">
    <source>
        <dbReference type="ARBA" id="ARBA00022553"/>
    </source>
</evidence>
<feature type="compositionally biased region" description="Basic and acidic residues" evidence="7">
    <location>
        <begin position="597"/>
        <end position="617"/>
    </location>
</feature>
<accession>A0AAW1PRQ4</accession>
<dbReference type="Gene3D" id="1.10.510.10">
    <property type="entry name" value="Transferase(Phosphotransferase) domain 1"/>
    <property type="match status" value="1"/>
</dbReference>
<dbReference type="PANTHER" id="PTHR24058">
    <property type="entry name" value="DUAL SPECIFICITY PROTEIN KINASE"/>
    <property type="match status" value="1"/>
</dbReference>
<feature type="compositionally biased region" description="Low complexity" evidence="7">
    <location>
        <begin position="94"/>
        <end position="108"/>
    </location>
</feature>
<keyword evidence="10" id="KW-1185">Reference proteome</keyword>
<dbReference type="InterPro" id="IPR008271">
    <property type="entry name" value="Ser/Thr_kinase_AS"/>
</dbReference>
<sequence length="1159" mass="124588">MESPPGYGETLEHILHFLRTEGFYAAEDALRGEIENRLPEGPSPAGTSDSSSHQGHSAERRAVDEPQPSLDFVEGGSQGVNLDAKGSSRHEGSSELQAPAPLQAASSSGHSRAFSWEQSGSSPSHSIGEGALDDFDEYSDDADVGYVRKRVAHQQAFIARELDLSDEDGSARGHELYHQAQGQAVSQWEDGHDALSTTSSGKGSSYFSGEVMPPGGKDSPLQNQLSGSANSQDLGSDKIVTITAPVLPTGAAAAPPRPPSKLSTSSAANADPSDPPAGSAKIYKMPSIGNELSPTTSFEDSSGVAVNLELEDLAAGPNSASADSPRIKSSDSTPLPPLSPQHKAQSAQSKAQPAAEPQSSYRYLNPLGVFGRVSEALRRSASAAMQGSEPEPERQSPDEAATLSDDTSTSEVSSPSPRTSEDSKAPIEEREGGDMQAALPSPFAANYNGSMPHSGPSTPTQPSPVQTAAHGSPQSPQSPPGTTGGTSGSPPEHGSQGDLALASSSGYTSDDEASSDCHQLPSGMSGIIDGKLSKDDPDFNQKLESVINSLEASGIGSSSESAPAPASVPVPRQQGQQPSSSQASRREQISSPTKHPPPREKSVGKSNRDDSVPKEEAEGSSPFPALKPLDMSISLPPLGCLDISSALMQKRRALLNQVDRDRIDAINEVAGMPSAPTTALPTQPVFPSISESALQPVGEDAVPMEEETPLVSRAEAQQAVRGEGNGEQALQKRETSGSPAGEAQQQDAHAQPARPQPAEAAPQPRSTADAAPPRQSSEAIQPQSLAPMARNDSETSEGLVYQWDEAWVEKRYEVMHLRVIHRRRRTGFEETKDFPIRINELIAGRYQVMDFLGSAAFSKAVQALDIKTGMLVCLKIVKNNKDYFDQSLDEIKLLRFANEADPGDEHNLLRLYDYFYYREHLFLVCELLRANLYEFQKYNRQQGDDPYFTLPRVQRIAKQVLQALAFMHSLDLIHSDLKPENILIRSYSRCEVKVIDLGSSCFTSDHLSSYVQSRSYRAPEVILGLPYDQKIDVWSLGCILAELLTGYVLLQNDSLATLLARMQGILGAVPPDMLARGRFSHRYYTRSGVIYERSSRTGCYDLLRPKRTSLRARVPEADAGCLAFLSALLAVDPAHRPTAHEALQHPWLSQPYQGITFPS</sequence>
<organism evidence="9 10">
    <name type="scientific">Symbiochloris irregularis</name>
    <dbReference type="NCBI Taxonomy" id="706552"/>
    <lineage>
        <taxon>Eukaryota</taxon>
        <taxon>Viridiplantae</taxon>
        <taxon>Chlorophyta</taxon>
        <taxon>core chlorophytes</taxon>
        <taxon>Trebouxiophyceae</taxon>
        <taxon>Trebouxiales</taxon>
        <taxon>Trebouxiaceae</taxon>
        <taxon>Symbiochloris</taxon>
    </lineage>
</organism>